<dbReference type="Gene3D" id="3.40.50.720">
    <property type="entry name" value="NAD(P)-binding Rossmann-like Domain"/>
    <property type="match status" value="1"/>
</dbReference>
<dbReference type="HAMAP" id="MF_01925">
    <property type="entry name" value="P5C_reductase"/>
    <property type="match status" value="1"/>
</dbReference>
<dbReference type="PANTHER" id="PTHR11645:SF0">
    <property type="entry name" value="PYRROLINE-5-CARBOXYLATE REDUCTASE 3"/>
    <property type="match status" value="1"/>
</dbReference>
<dbReference type="InterPro" id="IPR028939">
    <property type="entry name" value="P5C_Rdtase_cat_N"/>
</dbReference>
<dbReference type="AlphaFoldDB" id="A0A316UW95"/>
<dbReference type="GO" id="GO:0004735">
    <property type="term" value="F:pyrroline-5-carboxylate reductase activity"/>
    <property type="evidence" value="ECO:0007669"/>
    <property type="project" value="UniProtKB-EC"/>
</dbReference>
<feature type="domain" description="Pyrroline-5-carboxylate reductase catalytic N-terminal" evidence="6">
    <location>
        <begin position="25"/>
        <end position="157"/>
    </location>
</feature>
<keyword evidence="5" id="KW-0472">Membrane</keyword>
<keyword evidence="5" id="KW-0812">Transmembrane</keyword>
<feature type="domain" description="Pyrroline-5-carboxylate reductase dimerisation" evidence="7">
    <location>
        <begin position="221"/>
        <end position="323"/>
    </location>
</feature>
<dbReference type="SUPFAM" id="SSF48179">
    <property type="entry name" value="6-phosphogluconate dehydrogenase C-terminal domain-like"/>
    <property type="match status" value="1"/>
</dbReference>
<dbReference type="STRING" id="1569628.A0A316UW95"/>
<dbReference type="PROSITE" id="PS00521">
    <property type="entry name" value="P5CR"/>
    <property type="match status" value="1"/>
</dbReference>
<evidence type="ECO:0000256" key="1">
    <source>
        <dbReference type="ARBA" id="ARBA00005525"/>
    </source>
</evidence>
<dbReference type="Proteomes" id="UP000245884">
    <property type="component" value="Unassembled WGS sequence"/>
</dbReference>
<evidence type="ECO:0000313" key="8">
    <source>
        <dbReference type="EMBL" id="PWN28193.1"/>
    </source>
</evidence>
<dbReference type="GO" id="GO:0055129">
    <property type="term" value="P:L-proline biosynthetic process"/>
    <property type="evidence" value="ECO:0007669"/>
    <property type="project" value="UniProtKB-UniPathway"/>
</dbReference>
<sequence>MATTSSNSSGTTTPAMQQGDGGYGLAVIGCGTMGIAVLSGILDTQRSLSSSGGRQAALDNLSQSVESIDNPEDLTHLPTRYYACVSRPESGKRLRRDVFSENEWPQVQVVVGENVRAAREADVVMLGCKPNMVEDILKEEGMHEALRGKMLVSICAGLRIEQMQGWVGKETTVIRAMPNTPSKIREGMTILSPVPSSSPPISSHILLSLFSSIGRCRFLPEKHFDACTALAGSGPAFACVFLEAMADGAVMMGLPRKEAVELAAQTMQGAARMVLQSGSHPAQIKDSVTTPGGCTIAGLLALEDGKVRSTVARTIQAAAEHAAGLGQKK</sequence>
<dbReference type="EC" id="1.5.1.2" evidence="4"/>
<dbReference type="Pfam" id="PF03807">
    <property type="entry name" value="F420_oxidored"/>
    <property type="match status" value="1"/>
</dbReference>
<evidence type="ECO:0000313" key="9">
    <source>
        <dbReference type="Proteomes" id="UP000245884"/>
    </source>
</evidence>
<evidence type="ECO:0000259" key="6">
    <source>
        <dbReference type="Pfam" id="PF03807"/>
    </source>
</evidence>
<keyword evidence="2 4" id="KW-0521">NADP</keyword>
<accession>A0A316UW95</accession>
<evidence type="ECO:0000256" key="2">
    <source>
        <dbReference type="ARBA" id="ARBA00022857"/>
    </source>
</evidence>
<dbReference type="EMBL" id="KZ819666">
    <property type="protein sequence ID" value="PWN28193.1"/>
    <property type="molecule type" value="Genomic_DNA"/>
</dbReference>
<reference evidence="8 9" key="1">
    <citation type="journal article" date="2018" name="Mol. Biol. Evol.">
        <title>Broad Genomic Sampling Reveals a Smut Pathogenic Ancestry of the Fungal Clade Ustilaginomycotina.</title>
        <authorList>
            <person name="Kijpornyongpan T."/>
            <person name="Mondo S.J."/>
            <person name="Barry K."/>
            <person name="Sandor L."/>
            <person name="Lee J."/>
            <person name="Lipzen A."/>
            <person name="Pangilinan J."/>
            <person name="LaButti K."/>
            <person name="Hainaut M."/>
            <person name="Henrissat B."/>
            <person name="Grigoriev I.V."/>
            <person name="Spatafora J.W."/>
            <person name="Aime M.C."/>
        </authorList>
    </citation>
    <scope>NUCLEOTIDE SEQUENCE [LARGE SCALE GENOMIC DNA]</scope>
    <source>
        <strain evidence="8 9">MCA 5214</strain>
    </source>
</reference>
<organism evidence="8 9">
    <name type="scientific">Jaminaea rosea</name>
    <dbReference type="NCBI Taxonomy" id="1569628"/>
    <lineage>
        <taxon>Eukaryota</taxon>
        <taxon>Fungi</taxon>
        <taxon>Dikarya</taxon>
        <taxon>Basidiomycota</taxon>
        <taxon>Ustilaginomycotina</taxon>
        <taxon>Exobasidiomycetes</taxon>
        <taxon>Microstromatales</taxon>
        <taxon>Microstromatales incertae sedis</taxon>
        <taxon>Jaminaea</taxon>
    </lineage>
</organism>
<protein>
    <recommendedName>
        <fullName evidence="4">Pyrroline-5-carboxylate reductase</fullName>
        <ecNumber evidence="4">1.5.1.2</ecNumber>
    </recommendedName>
</protein>
<dbReference type="SUPFAM" id="SSF51735">
    <property type="entry name" value="NAD(P)-binding Rossmann-fold domains"/>
    <property type="match status" value="1"/>
</dbReference>
<dbReference type="InterPro" id="IPR036291">
    <property type="entry name" value="NAD(P)-bd_dom_sf"/>
</dbReference>
<keyword evidence="4" id="KW-0641">Proline biosynthesis</keyword>
<dbReference type="RefSeq" id="XP_025362805.1">
    <property type="nucleotide sequence ID" value="XM_025506064.1"/>
</dbReference>
<dbReference type="PANTHER" id="PTHR11645">
    <property type="entry name" value="PYRROLINE-5-CARBOXYLATE REDUCTASE"/>
    <property type="match status" value="1"/>
</dbReference>
<dbReference type="InterPro" id="IPR000304">
    <property type="entry name" value="Pyrroline-COOH_reductase"/>
</dbReference>
<dbReference type="Pfam" id="PF14748">
    <property type="entry name" value="P5CR_dimer"/>
    <property type="match status" value="1"/>
</dbReference>
<dbReference type="InterPro" id="IPR008927">
    <property type="entry name" value="6-PGluconate_DH-like_C_sf"/>
</dbReference>
<dbReference type="Gene3D" id="1.10.3730.10">
    <property type="entry name" value="ProC C-terminal domain-like"/>
    <property type="match status" value="1"/>
</dbReference>
<dbReference type="NCBIfam" id="TIGR00112">
    <property type="entry name" value="proC"/>
    <property type="match status" value="1"/>
</dbReference>
<comment type="catalytic activity">
    <reaction evidence="4">
        <text>L-proline + NADP(+) = (S)-1-pyrroline-5-carboxylate + NADPH + 2 H(+)</text>
        <dbReference type="Rhea" id="RHEA:14109"/>
        <dbReference type="ChEBI" id="CHEBI:15378"/>
        <dbReference type="ChEBI" id="CHEBI:17388"/>
        <dbReference type="ChEBI" id="CHEBI:57783"/>
        <dbReference type="ChEBI" id="CHEBI:58349"/>
        <dbReference type="ChEBI" id="CHEBI:60039"/>
        <dbReference type="EC" id="1.5.1.2"/>
    </reaction>
</comment>
<evidence type="ECO:0000256" key="4">
    <source>
        <dbReference type="RuleBase" id="RU003903"/>
    </source>
</evidence>
<dbReference type="InterPro" id="IPR053790">
    <property type="entry name" value="P5CR-like_CS"/>
</dbReference>
<dbReference type="InterPro" id="IPR029036">
    <property type="entry name" value="P5CR_dimer"/>
</dbReference>
<dbReference type="OrthoDB" id="10263291at2759"/>
<keyword evidence="9" id="KW-1185">Reference proteome</keyword>
<keyword evidence="4" id="KW-0028">Amino-acid biosynthesis</keyword>
<evidence type="ECO:0000256" key="3">
    <source>
        <dbReference type="ARBA" id="ARBA00023002"/>
    </source>
</evidence>
<gene>
    <name evidence="8" type="ORF">BDZ90DRAFT_231952</name>
</gene>
<dbReference type="FunFam" id="1.10.3730.10:FF:000001">
    <property type="entry name" value="Pyrroline-5-carboxylate reductase"/>
    <property type="match status" value="1"/>
</dbReference>
<evidence type="ECO:0000259" key="7">
    <source>
        <dbReference type="Pfam" id="PF14748"/>
    </source>
</evidence>
<feature type="transmembrane region" description="Helical" evidence="5">
    <location>
        <begin position="23"/>
        <end position="42"/>
    </location>
</feature>
<evidence type="ECO:0000256" key="5">
    <source>
        <dbReference type="SAM" id="Phobius"/>
    </source>
</evidence>
<proteinExistence type="inferred from homology"/>
<keyword evidence="5" id="KW-1133">Transmembrane helix</keyword>
<comment type="similarity">
    <text evidence="1 4">Belongs to the pyrroline-5-carboxylate reductase family.</text>
</comment>
<dbReference type="GeneID" id="37027887"/>
<dbReference type="UniPathway" id="UPA00098">
    <property type="reaction ID" value="UER00361"/>
</dbReference>
<keyword evidence="3 4" id="KW-0560">Oxidoreductase</keyword>
<name>A0A316UW95_9BASI</name>
<comment type="pathway">
    <text evidence="4">Amino-acid biosynthesis; L-proline biosynthesis; L-proline from L-glutamate 5-semialdehyde: step 1/1.</text>
</comment>